<dbReference type="InterPro" id="IPR004140">
    <property type="entry name" value="Exo70"/>
</dbReference>
<protein>
    <recommendedName>
        <fullName evidence="3">Exocyst subunit Exo70 family protein</fullName>
    </recommendedName>
</protein>
<comment type="caution">
    <text evidence="7">The sequence shown here is derived from an EMBL/GenBank/DDBJ whole genome shotgun (WGS) entry which is preliminary data.</text>
</comment>
<dbReference type="Proteomes" id="UP001359559">
    <property type="component" value="Unassembled WGS sequence"/>
</dbReference>
<feature type="transmembrane region" description="Helical" evidence="5">
    <location>
        <begin position="40"/>
        <end position="59"/>
    </location>
</feature>
<dbReference type="SUPFAM" id="SSF74788">
    <property type="entry name" value="Cullin repeat-like"/>
    <property type="match status" value="1"/>
</dbReference>
<proteinExistence type="inferred from homology"/>
<gene>
    <name evidence="7" type="ORF">RJT34_11721</name>
</gene>
<name>A0AAN9JKG3_CLITE</name>
<keyword evidence="8" id="KW-1185">Reference proteome</keyword>
<keyword evidence="3" id="KW-0268">Exocytosis</keyword>
<sequence length="752" mass="85979">MQPRVWRFLCFKSSIVGLFSYALSSSFNHLFGKWNLWKMLIYSAFSFIICLTILFAKAWQHSPSRRVKAQLAFLVLIITSVYSFFLDKVLNGKPDAYSIISCAAFAVMSLGLSRQTHCGFEVDLLYFFSGCLIIQLMKINLLLILVGAGFSYSLIVIRSYLDDQVESGHLRIQVQDQVVIVINSDSQETNSGSATQMNSPQSNSGTTSTSTNCLMPLKANNNGPSDAAAEIQGLEFQDHIVRKVDSPLQQGNSDSFMPQLMRCIEGLKKENQNLIRTVSKHVEEYLKTKSDSEEDRISGVQLHPDDNLVIDSLPSEVITNLHETVKLLVAAGLEKKCCHLYSRCRRKFLKEWLSRFKLHELNKDDDDKMEKIESWIKAFNIVVRILFRNERKLCNRIFLGFSSSADNSFTKVCKKLTIHLLSLVDIFATRSHLPNLLSAIIPKVFKALCDLIPEFESLFSDPYSASLTQVHMAWGIIPLKMEFNKLISRDMAQATVSDGRIQRITIEVMDRLYKLSKELTSEREMKSPLLFLHMASLIDILESNLEAKSKNYIDTAMAHVYMMNNLRCIEQMAKQHELKNILGDDWLTKNAAKIQKKFELYQRCSWNKVLGVLKLEKNEPVARSSVAESMKVKLNLFNLQFEETCNIQSMWSVFDEQLREQMITSLERTLLPAYGNFIERFCDVLGKHADPCIKYGIFHIQDQLNHLFLVSEPVNPVHEIWKEDIDLALQATSKSFHFKKPSKNGIHKVSLL</sequence>
<reference evidence="7 8" key="1">
    <citation type="submission" date="2024-01" db="EMBL/GenBank/DDBJ databases">
        <title>The genomes of 5 underutilized Papilionoideae crops provide insights into root nodulation and disease resistance.</title>
        <authorList>
            <person name="Yuan L."/>
        </authorList>
    </citation>
    <scope>NUCLEOTIDE SEQUENCE [LARGE SCALE GENOMIC DNA]</scope>
    <source>
        <strain evidence="7">LY-2023</strain>
        <tissue evidence="7">Leaf</tissue>
    </source>
</reference>
<keyword evidence="5" id="KW-1133">Transmembrane helix</keyword>
<dbReference type="GO" id="GO:0006887">
    <property type="term" value="P:exocytosis"/>
    <property type="evidence" value="ECO:0007669"/>
    <property type="project" value="UniProtKB-KW"/>
</dbReference>
<evidence type="ECO:0000256" key="5">
    <source>
        <dbReference type="SAM" id="Phobius"/>
    </source>
</evidence>
<feature type="transmembrane region" description="Helical" evidence="5">
    <location>
        <begin position="96"/>
        <end position="112"/>
    </location>
</feature>
<feature type="region of interest" description="Disordered" evidence="4">
    <location>
        <begin position="189"/>
        <end position="211"/>
    </location>
</feature>
<keyword evidence="3" id="KW-0653">Protein transport</keyword>
<evidence type="ECO:0000256" key="4">
    <source>
        <dbReference type="SAM" id="MobiDB-lite"/>
    </source>
</evidence>
<evidence type="ECO:0000313" key="8">
    <source>
        <dbReference type="Proteomes" id="UP001359559"/>
    </source>
</evidence>
<evidence type="ECO:0000259" key="6">
    <source>
        <dbReference type="Pfam" id="PF03081"/>
    </source>
</evidence>
<dbReference type="GO" id="GO:0015031">
    <property type="term" value="P:protein transport"/>
    <property type="evidence" value="ECO:0007669"/>
    <property type="project" value="UniProtKB-KW"/>
</dbReference>
<dbReference type="AlphaFoldDB" id="A0AAN9JKG3"/>
<dbReference type="Pfam" id="PF03081">
    <property type="entry name" value="Exo70_C"/>
    <property type="match status" value="1"/>
</dbReference>
<dbReference type="PANTHER" id="PTHR12542:SF180">
    <property type="entry name" value="EXOCYST SUBUNIT EXO70 FAMILY PROTEIN"/>
    <property type="match status" value="1"/>
</dbReference>
<organism evidence="7 8">
    <name type="scientific">Clitoria ternatea</name>
    <name type="common">Butterfly pea</name>
    <dbReference type="NCBI Taxonomy" id="43366"/>
    <lineage>
        <taxon>Eukaryota</taxon>
        <taxon>Viridiplantae</taxon>
        <taxon>Streptophyta</taxon>
        <taxon>Embryophyta</taxon>
        <taxon>Tracheophyta</taxon>
        <taxon>Spermatophyta</taxon>
        <taxon>Magnoliopsida</taxon>
        <taxon>eudicotyledons</taxon>
        <taxon>Gunneridae</taxon>
        <taxon>Pentapetalae</taxon>
        <taxon>rosids</taxon>
        <taxon>fabids</taxon>
        <taxon>Fabales</taxon>
        <taxon>Fabaceae</taxon>
        <taxon>Papilionoideae</taxon>
        <taxon>50 kb inversion clade</taxon>
        <taxon>NPAAA clade</taxon>
        <taxon>indigoferoid/millettioid clade</taxon>
        <taxon>Phaseoleae</taxon>
        <taxon>Clitoria</taxon>
    </lineage>
</organism>
<dbReference type="PANTHER" id="PTHR12542">
    <property type="entry name" value="EXOCYST COMPLEX PROTEIN EXO70"/>
    <property type="match status" value="1"/>
</dbReference>
<accession>A0AAN9JKG3</accession>
<evidence type="ECO:0000256" key="1">
    <source>
        <dbReference type="ARBA" id="ARBA00006756"/>
    </source>
</evidence>
<keyword evidence="5" id="KW-0472">Membrane</keyword>
<feature type="compositionally biased region" description="Low complexity" evidence="4">
    <location>
        <begin position="202"/>
        <end position="211"/>
    </location>
</feature>
<comment type="function">
    <text evidence="3">Component of the exocyst complex.</text>
</comment>
<keyword evidence="2 3" id="KW-0813">Transport</keyword>
<feature type="transmembrane region" description="Helical" evidence="5">
    <location>
        <begin position="124"/>
        <end position="150"/>
    </location>
</feature>
<dbReference type="GO" id="GO:0000145">
    <property type="term" value="C:exocyst"/>
    <property type="evidence" value="ECO:0007669"/>
    <property type="project" value="InterPro"/>
</dbReference>
<dbReference type="Gene3D" id="1.20.1280.170">
    <property type="entry name" value="Exocyst complex component Exo70"/>
    <property type="match status" value="1"/>
</dbReference>
<dbReference type="EMBL" id="JAYKXN010000003">
    <property type="protein sequence ID" value="KAK7300870.1"/>
    <property type="molecule type" value="Genomic_DNA"/>
</dbReference>
<evidence type="ECO:0000256" key="2">
    <source>
        <dbReference type="ARBA" id="ARBA00022448"/>
    </source>
</evidence>
<feature type="transmembrane region" description="Helical" evidence="5">
    <location>
        <begin position="71"/>
        <end position="90"/>
    </location>
</feature>
<comment type="similarity">
    <text evidence="1 3">Belongs to the EXO70 family.</text>
</comment>
<dbReference type="InterPro" id="IPR046364">
    <property type="entry name" value="Exo70_C"/>
</dbReference>
<evidence type="ECO:0000256" key="3">
    <source>
        <dbReference type="RuleBase" id="RU365026"/>
    </source>
</evidence>
<evidence type="ECO:0000313" key="7">
    <source>
        <dbReference type="EMBL" id="KAK7300870.1"/>
    </source>
</evidence>
<dbReference type="InterPro" id="IPR016159">
    <property type="entry name" value="Cullin_repeat-like_dom_sf"/>
</dbReference>
<feature type="compositionally biased region" description="Polar residues" evidence="4">
    <location>
        <begin position="189"/>
        <end position="201"/>
    </location>
</feature>
<keyword evidence="5" id="KW-0812">Transmembrane</keyword>
<feature type="domain" description="Exocyst complex subunit Exo70 C-terminal" evidence="6">
    <location>
        <begin position="374"/>
        <end position="705"/>
    </location>
</feature>
<dbReference type="GO" id="GO:0005546">
    <property type="term" value="F:phosphatidylinositol-4,5-bisphosphate binding"/>
    <property type="evidence" value="ECO:0007669"/>
    <property type="project" value="InterPro"/>
</dbReference>